<keyword evidence="1" id="KW-0812">Transmembrane</keyword>
<proteinExistence type="predicted"/>
<reference evidence="2" key="1">
    <citation type="submission" date="2021-04" db="EMBL/GenBank/DDBJ databases">
        <authorList>
            <person name="Vanwijnsberghe S."/>
        </authorList>
    </citation>
    <scope>NUCLEOTIDE SEQUENCE</scope>
    <source>
        <strain evidence="2">LMG 31841</strain>
    </source>
</reference>
<dbReference type="RefSeq" id="WP_228880597.1">
    <property type="nucleotide sequence ID" value="NZ_CAJQYZ010000002.1"/>
</dbReference>
<evidence type="ECO:0000313" key="3">
    <source>
        <dbReference type="Proteomes" id="UP000789704"/>
    </source>
</evidence>
<feature type="transmembrane region" description="Helical" evidence="1">
    <location>
        <begin position="6"/>
        <end position="28"/>
    </location>
</feature>
<dbReference type="EMBL" id="CAJQZC010000008">
    <property type="protein sequence ID" value="CAG4911069.1"/>
    <property type="molecule type" value="Genomic_DNA"/>
</dbReference>
<protein>
    <submittedName>
        <fullName evidence="2">Uncharacterized protein</fullName>
    </submittedName>
</protein>
<sequence>MNIDFYWVLFFVVLLGFIATGFALSALFPADHSGRQSRTGRRESRR</sequence>
<keyword evidence="1" id="KW-1133">Transmembrane helix</keyword>
<accession>A0A9N8X3B2</accession>
<keyword evidence="1" id="KW-0472">Membrane</keyword>
<name>A0A9N8X3B2_9BURK</name>
<comment type="caution">
    <text evidence="2">The sequence shown here is derived from an EMBL/GenBank/DDBJ whole genome shotgun (WGS) entry which is preliminary data.</text>
</comment>
<keyword evidence="3" id="KW-1185">Reference proteome</keyword>
<gene>
    <name evidence="2" type="ORF">LMG31841_04028</name>
</gene>
<organism evidence="2 3">
    <name type="scientific">Paraburkholderia saeva</name>
    <dbReference type="NCBI Taxonomy" id="2777537"/>
    <lineage>
        <taxon>Bacteria</taxon>
        <taxon>Pseudomonadati</taxon>
        <taxon>Pseudomonadota</taxon>
        <taxon>Betaproteobacteria</taxon>
        <taxon>Burkholderiales</taxon>
        <taxon>Burkholderiaceae</taxon>
        <taxon>Paraburkholderia</taxon>
    </lineage>
</organism>
<evidence type="ECO:0000256" key="1">
    <source>
        <dbReference type="SAM" id="Phobius"/>
    </source>
</evidence>
<dbReference type="Proteomes" id="UP000789704">
    <property type="component" value="Unassembled WGS sequence"/>
</dbReference>
<dbReference type="AlphaFoldDB" id="A0A9N8X3B2"/>
<evidence type="ECO:0000313" key="2">
    <source>
        <dbReference type="EMBL" id="CAG4911069.1"/>
    </source>
</evidence>